<proteinExistence type="predicted"/>
<sequence>MKLVEVRFSGVHVHQILLLTIPSSSLFFSPTFAIVRYKAVSVLFCPHLHVYPSSSMILQLRVSVCYLHRLTPSAV</sequence>
<name>A0A9W4XUM8_9PLEO</name>
<accession>A0A9W4XUM8</accession>
<evidence type="ECO:0000313" key="2">
    <source>
        <dbReference type="Proteomes" id="UP001152607"/>
    </source>
</evidence>
<evidence type="ECO:0000313" key="1">
    <source>
        <dbReference type="EMBL" id="CAI6338286.1"/>
    </source>
</evidence>
<keyword evidence="2" id="KW-1185">Reference proteome</keyword>
<organism evidence="1 2">
    <name type="scientific">Periconia digitata</name>
    <dbReference type="NCBI Taxonomy" id="1303443"/>
    <lineage>
        <taxon>Eukaryota</taxon>
        <taxon>Fungi</taxon>
        <taxon>Dikarya</taxon>
        <taxon>Ascomycota</taxon>
        <taxon>Pezizomycotina</taxon>
        <taxon>Dothideomycetes</taxon>
        <taxon>Pleosporomycetidae</taxon>
        <taxon>Pleosporales</taxon>
        <taxon>Massarineae</taxon>
        <taxon>Periconiaceae</taxon>
        <taxon>Periconia</taxon>
    </lineage>
</organism>
<reference evidence="1" key="1">
    <citation type="submission" date="2023-01" db="EMBL/GenBank/DDBJ databases">
        <authorList>
            <person name="Van Ghelder C."/>
            <person name="Rancurel C."/>
        </authorList>
    </citation>
    <scope>NUCLEOTIDE SEQUENCE</scope>
    <source>
        <strain evidence="1">CNCM I-4278</strain>
    </source>
</reference>
<protein>
    <submittedName>
        <fullName evidence="1">Uncharacterized protein</fullName>
    </submittedName>
</protein>
<dbReference type="AlphaFoldDB" id="A0A9W4XUM8"/>
<gene>
    <name evidence="1" type="ORF">PDIGIT_LOCUS11414</name>
</gene>
<dbReference type="EMBL" id="CAOQHR010000008">
    <property type="protein sequence ID" value="CAI6338286.1"/>
    <property type="molecule type" value="Genomic_DNA"/>
</dbReference>
<comment type="caution">
    <text evidence="1">The sequence shown here is derived from an EMBL/GenBank/DDBJ whole genome shotgun (WGS) entry which is preliminary data.</text>
</comment>
<dbReference type="Proteomes" id="UP001152607">
    <property type="component" value="Unassembled WGS sequence"/>
</dbReference>